<dbReference type="Gene3D" id="6.10.250.1890">
    <property type="match status" value="1"/>
</dbReference>
<name>A0A7Y0S1N0_VIBPH</name>
<dbReference type="Pfam" id="PF16901">
    <property type="entry name" value="DAO_C"/>
    <property type="match status" value="1"/>
</dbReference>
<dbReference type="EMBL" id="JABCLD010000504">
    <property type="protein sequence ID" value="NMU24741.1"/>
    <property type="molecule type" value="Genomic_DNA"/>
</dbReference>
<dbReference type="Proteomes" id="UP000555836">
    <property type="component" value="Unassembled WGS sequence"/>
</dbReference>
<feature type="non-terminal residue" evidence="2">
    <location>
        <position position="86"/>
    </location>
</feature>
<dbReference type="Gene3D" id="1.10.8.870">
    <property type="entry name" value="Alpha-glycerophosphate oxidase, cap domain"/>
    <property type="match status" value="1"/>
</dbReference>
<feature type="domain" description="Alpha-glycerophosphate oxidase C-terminal" evidence="1">
    <location>
        <begin position="9"/>
        <end position="82"/>
    </location>
</feature>
<evidence type="ECO:0000313" key="2">
    <source>
        <dbReference type="EMBL" id="NMU24741.1"/>
    </source>
</evidence>
<comment type="caution">
    <text evidence="2">The sequence shown here is derived from an EMBL/GenBank/DDBJ whole genome shotgun (WGS) entry which is preliminary data.</text>
</comment>
<gene>
    <name evidence="2" type="ORF">HKB21_03795</name>
</gene>
<organism evidence="2 3">
    <name type="scientific">Vibrio parahaemolyticus</name>
    <dbReference type="NCBI Taxonomy" id="670"/>
    <lineage>
        <taxon>Bacteria</taxon>
        <taxon>Pseudomonadati</taxon>
        <taxon>Pseudomonadota</taxon>
        <taxon>Gammaproteobacteria</taxon>
        <taxon>Vibrionales</taxon>
        <taxon>Vibrionaceae</taxon>
        <taxon>Vibrio</taxon>
    </lineage>
</organism>
<proteinExistence type="predicted"/>
<evidence type="ECO:0000259" key="1">
    <source>
        <dbReference type="Pfam" id="PF16901"/>
    </source>
</evidence>
<sequence>IHAKYTWAPEALILRYVTQFGTQTWNLMEGTTSEADLGQTFSTQAGGVYQREIDYLMNHEMAMTDEDILWRRTKLGLYMNEEEKQA</sequence>
<feature type="non-terminal residue" evidence="2">
    <location>
        <position position="1"/>
    </location>
</feature>
<accession>A0A7Y0S1N0</accession>
<dbReference type="InterPro" id="IPR038299">
    <property type="entry name" value="DAO_C_sf"/>
</dbReference>
<dbReference type="InterPro" id="IPR031656">
    <property type="entry name" value="DAO_C"/>
</dbReference>
<evidence type="ECO:0000313" key="3">
    <source>
        <dbReference type="Proteomes" id="UP000555836"/>
    </source>
</evidence>
<dbReference type="AlphaFoldDB" id="A0A7Y0S1N0"/>
<reference evidence="2 3" key="1">
    <citation type="submission" date="2020-04" db="EMBL/GenBank/DDBJ databases">
        <title>Whole-genome sequencing of Vibrio spp. from China reveals different genetic environments of blaCTX-M-14 among diverse lineages.</title>
        <authorList>
            <person name="Zheng Z."/>
            <person name="Ye L."/>
            <person name="Chen S."/>
        </authorList>
    </citation>
    <scope>NUCLEOTIDE SEQUENCE [LARGE SCALE GENOMIC DNA]</scope>
    <source>
        <strain evidence="2 3">Vb0574</strain>
    </source>
</reference>
<protein>
    <submittedName>
        <fullName evidence="2">Glycerol-3-phosphate dehydrogenase</fullName>
    </submittedName>
</protein>